<accession>A0ABN8NBD8</accession>
<evidence type="ECO:0000313" key="2">
    <source>
        <dbReference type="Proteomes" id="UP001159405"/>
    </source>
</evidence>
<organism evidence="1 2">
    <name type="scientific">Porites lobata</name>
    <dbReference type="NCBI Taxonomy" id="104759"/>
    <lineage>
        <taxon>Eukaryota</taxon>
        <taxon>Metazoa</taxon>
        <taxon>Cnidaria</taxon>
        <taxon>Anthozoa</taxon>
        <taxon>Hexacorallia</taxon>
        <taxon>Scleractinia</taxon>
        <taxon>Fungiina</taxon>
        <taxon>Poritidae</taxon>
        <taxon>Porites</taxon>
    </lineage>
</organism>
<dbReference type="Proteomes" id="UP001159405">
    <property type="component" value="Unassembled WGS sequence"/>
</dbReference>
<dbReference type="EMBL" id="CALNXK010000013">
    <property type="protein sequence ID" value="CAH3045061.1"/>
    <property type="molecule type" value="Genomic_DNA"/>
</dbReference>
<comment type="caution">
    <text evidence="1">The sequence shown here is derived from an EMBL/GenBank/DDBJ whole genome shotgun (WGS) entry which is preliminary data.</text>
</comment>
<evidence type="ECO:0000313" key="1">
    <source>
        <dbReference type="EMBL" id="CAH3045061.1"/>
    </source>
</evidence>
<proteinExistence type="predicted"/>
<dbReference type="Gene3D" id="3.60.10.10">
    <property type="entry name" value="Endonuclease/exonuclease/phosphatase"/>
    <property type="match status" value="1"/>
</dbReference>
<feature type="non-terminal residue" evidence="1">
    <location>
        <position position="1"/>
    </location>
</feature>
<protein>
    <submittedName>
        <fullName evidence="1">Uncharacterized protein</fullName>
    </submittedName>
</protein>
<name>A0ABN8NBD8_9CNID</name>
<reference evidence="1 2" key="1">
    <citation type="submission" date="2022-05" db="EMBL/GenBank/DDBJ databases">
        <authorList>
            <consortium name="Genoscope - CEA"/>
            <person name="William W."/>
        </authorList>
    </citation>
    <scope>NUCLEOTIDE SEQUENCE [LARGE SCALE GENOMIC DNA]</scope>
</reference>
<keyword evidence="2" id="KW-1185">Reference proteome</keyword>
<dbReference type="InterPro" id="IPR036691">
    <property type="entry name" value="Endo/exonu/phosph_ase_sf"/>
</dbReference>
<sequence length="165" mass="18329">YQKTSSSYTTFYGGVGIYISSSLNAIHRSDLSFNSVEAESCWTEILQEHKPSIIVGCTYRHPSSNVDNFISQLQNLVSPLNQSKHQVFYPSKSLSNDPANIHTKASSFLALSGLVRHKATIDIPNYLIKIDSNLLSTPLTNLFNESIESCIVPDIFKISKVTPVF</sequence>
<gene>
    <name evidence="1" type="ORF">PLOB_00006583</name>
</gene>